<sequence length="386" mass="44138">MKQSSSNVLLGLDDRFIRTGFLGDVFPIYIERLTAARVDHHDSFPPHFELNDHSTGGEQFEILLNGVKDNKVLKKVLQYYQQDRNRWLSFNGMTDLELKSILSRAFKKGLCISPNDTKVVVIDHGFSVNERVRITKVLLKGLGVKSVSWYRESILLSLSTTSRNSLSVQLKWNSFIVTSVFDLREVQSNEVFNEFSGLSFHYFVLEKLLEMNDHDVNELLTSKSRFNIIEKFISTFYVRPEGENTTDTGLFALTDSVTVPNRLRCEIVEKMYFGYKITRLISDHLKRLPIDLRSVMLKNIVISGELSFLPGFKARVLQELRVLFENTKKADDIKCVNSVGSWAGCSLYCNLLTKLQLAEFISENEITDSTLRKASQTRTADIALFS</sequence>
<dbReference type="InterPro" id="IPR004000">
    <property type="entry name" value="Actin"/>
</dbReference>
<dbReference type="SUPFAM" id="SSF53067">
    <property type="entry name" value="Actin-like ATPase domain"/>
    <property type="match status" value="1"/>
</dbReference>
<accession>G8YL87</accession>
<dbReference type="InterPro" id="IPR043129">
    <property type="entry name" value="ATPase_NBD"/>
</dbReference>
<organism evidence="1 2">
    <name type="scientific">Pichia sorbitophila (strain ATCC MYA-4447 / BCRC 22081 / CBS 7064 / NBRC 10061 / NRRL Y-12695)</name>
    <name type="common">Hybrid yeast</name>
    <dbReference type="NCBI Taxonomy" id="559304"/>
    <lineage>
        <taxon>Eukaryota</taxon>
        <taxon>Fungi</taxon>
        <taxon>Dikarya</taxon>
        <taxon>Ascomycota</taxon>
        <taxon>Saccharomycotina</taxon>
        <taxon>Pichiomycetes</taxon>
        <taxon>Debaryomycetaceae</taxon>
        <taxon>Millerozyma</taxon>
    </lineage>
</organism>
<dbReference type="Gene3D" id="3.30.420.40">
    <property type="match status" value="2"/>
</dbReference>
<dbReference type="AlphaFoldDB" id="G8YL87"/>
<dbReference type="Gene3D" id="3.90.640.10">
    <property type="entry name" value="Actin, Chain A, domain 4"/>
    <property type="match status" value="1"/>
</dbReference>
<dbReference type="eggNOG" id="ENOG502S8RP">
    <property type="taxonomic scope" value="Eukaryota"/>
</dbReference>
<dbReference type="Proteomes" id="UP000005222">
    <property type="component" value="Chromosome F"/>
</dbReference>
<keyword evidence="2" id="KW-1185">Reference proteome</keyword>
<gene>
    <name evidence="1" type="primary">Piso0_001607</name>
    <name evidence="1" type="ORF">GNLVRS01_PISO0F10103g</name>
</gene>
<evidence type="ECO:0000313" key="2">
    <source>
        <dbReference type="Proteomes" id="UP000005222"/>
    </source>
</evidence>
<dbReference type="PANTHER" id="PTHR11937">
    <property type="entry name" value="ACTIN"/>
    <property type="match status" value="1"/>
</dbReference>
<dbReference type="EMBL" id="FO082054">
    <property type="protein sequence ID" value="CCE88821.1"/>
    <property type="molecule type" value="Genomic_DNA"/>
</dbReference>
<protein>
    <submittedName>
        <fullName evidence="1">Piso0_001607 protein</fullName>
    </submittedName>
</protein>
<dbReference type="OrthoDB" id="337660at2759"/>
<dbReference type="InParanoid" id="G8YL87"/>
<dbReference type="HOGENOM" id="CLU_060376_0_0_1"/>
<dbReference type="STRING" id="559304.G8YL87"/>
<name>G8YL87_PICSO</name>
<dbReference type="Pfam" id="PF00022">
    <property type="entry name" value="Actin"/>
    <property type="match status" value="1"/>
</dbReference>
<proteinExistence type="predicted"/>
<reference evidence="1 2" key="1">
    <citation type="journal article" date="2012" name="G3 (Bethesda)">
        <title>Pichia sorbitophila, an interspecies yeast hybrid reveals early steps of genome resolution following polyploidization.</title>
        <authorList>
            <person name="Leh Louis V."/>
            <person name="Despons L."/>
            <person name="Friedrich A."/>
            <person name="Martin T."/>
            <person name="Durrens P."/>
            <person name="Casaregola S."/>
            <person name="Neuveglise C."/>
            <person name="Fairhead C."/>
            <person name="Marck C."/>
            <person name="Cruz J.A."/>
            <person name="Straub M.L."/>
            <person name="Kugler V."/>
            <person name="Sacerdot C."/>
            <person name="Uzunov Z."/>
            <person name="Thierry A."/>
            <person name="Weiss S."/>
            <person name="Bleykasten C."/>
            <person name="De Montigny J."/>
            <person name="Jacques N."/>
            <person name="Jung P."/>
            <person name="Lemaire M."/>
            <person name="Mallet S."/>
            <person name="Morel G."/>
            <person name="Richard G.F."/>
            <person name="Sarkar A."/>
            <person name="Savel G."/>
            <person name="Schacherer J."/>
            <person name="Seret M.L."/>
            <person name="Talla E."/>
            <person name="Samson G."/>
            <person name="Jubin C."/>
            <person name="Poulain J."/>
            <person name="Vacherie B."/>
            <person name="Barbe V."/>
            <person name="Pelletier E."/>
            <person name="Sherman D.J."/>
            <person name="Westhof E."/>
            <person name="Weissenbach J."/>
            <person name="Baret P.V."/>
            <person name="Wincker P."/>
            <person name="Gaillardin C."/>
            <person name="Dujon B."/>
            <person name="Souciet J.L."/>
        </authorList>
    </citation>
    <scope>NUCLEOTIDE SEQUENCE [LARGE SCALE GENOMIC DNA]</scope>
    <source>
        <strain evidence="2">ATCC MYA-4447 / BCRC 22081 / CBS 7064 / NBRC 10061 / NRRL Y-12695</strain>
    </source>
</reference>
<evidence type="ECO:0000313" key="1">
    <source>
        <dbReference type="EMBL" id="CCE88821.1"/>
    </source>
</evidence>
<dbReference type="OMA" id="FHMHAQS"/>